<name>A0AAV4ISH9_9GAST</name>
<dbReference type="Proteomes" id="UP000762676">
    <property type="component" value="Unassembled WGS sequence"/>
</dbReference>
<protein>
    <submittedName>
        <fullName evidence="4">Leucine-rich repeat-containing protein 74A</fullName>
    </submittedName>
</protein>
<dbReference type="PANTHER" id="PTHR24113:SF12">
    <property type="entry name" value="RAN GTPASE-ACTIVATING PROTEIN 1"/>
    <property type="match status" value="1"/>
</dbReference>
<comment type="caution">
    <text evidence="4">The sequence shown here is derived from an EMBL/GenBank/DDBJ whole genome shotgun (WGS) entry which is preliminary data.</text>
</comment>
<evidence type="ECO:0000256" key="2">
    <source>
        <dbReference type="ARBA" id="ARBA00022614"/>
    </source>
</evidence>
<accession>A0AAV4ISH9</accession>
<dbReference type="AlphaFoldDB" id="A0AAV4ISH9"/>
<dbReference type="Gene3D" id="3.80.10.10">
    <property type="entry name" value="Ribonuclease Inhibitor"/>
    <property type="match status" value="1"/>
</dbReference>
<dbReference type="GO" id="GO:0031267">
    <property type="term" value="F:small GTPase binding"/>
    <property type="evidence" value="ECO:0007669"/>
    <property type="project" value="TreeGrafter"/>
</dbReference>
<dbReference type="GO" id="GO:0005634">
    <property type="term" value="C:nucleus"/>
    <property type="evidence" value="ECO:0007669"/>
    <property type="project" value="TreeGrafter"/>
</dbReference>
<gene>
    <name evidence="4" type="ORF">ElyMa_003116300</name>
</gene>
<sequence length="249" mass="28036">MSWNNIGKKGATGLSKGLKGNDQLLSLRLRMNGSHDEGCRALIGSLRFNDTLQELDLGANRVGEEGCKAVVRAIPYLRLHTLRMSMNPLGTGNAQNILKALLSLEEPLLKEIDFDGVVVEDDFQLLAEELAQRGCHVTYRIPPSSRERSRDIPLETLTHVMSFLDDVEMDPSVLFPDPGDGDLILTVQDLFTHMENSGMFRDKTRLFKLKQESQRDFRRRFLLREQAYDGLFCLHCILQSIALTATDSS</sequence>
<keyword evidence="5" id="KW-1185">Reference proteome</keyword>
<dbReference type="GO" id="GO:0006913">
    <property type="term" value="P:nucleocytoplasmic transport"/>
    <property type="evidence" value="ECO:0007669"/>
    <property type="project" value="TreeGrafter"/>
</dbReference>
<organism evidence="4 5">
    <name type="scientific">Elysia marginata</name>
    <dbReference type="NCBI Taxonomy" id="1093978"/>
    <lineage>
        <taxon>Eukaryota</taxon>
        <taxon>Metazoa</taxon>
        <taxon>Spiralia</taxon>
        <taxon>Lophotrochozoa</taxon>
        <taxon>Mollusca</taxon>
        <taxon>Gastropoda</taxon>
        <taxon>Heterobranchia</taxon>
        <taxon>Euthyneura</taxon>
        <taxon>Panpulmonata</taxon>
        <taxon>Sacoglossa</taxon>
        <taxon>Placobranchoidea</taxon>
        <taxon>Plakobranchidae</taxon>
        <taxon>Elysia</taxon>
    </lineage>
</organism>
<dbReference type="SMART" id="SM00368">
    <property type="entry name" value="LRR_RI"/>
    <property type="match status" value="3"/>
</dbReference>
<dbReference type="GO" id="GO:0048471">
    <property type="term" value="C:perinuclear region of cytoplasm"/>
    <property type="evidence" value="ECO:0007669"/>
    <property type="project" value="TreeGrafter"/>
</dbReference>
<evidence type="ECO:0000313" key="5">
    <source>
        <dbReference type="Proteomes" id="UP000762676"/>
    </source>
</evidence>
<evidence type="ECO:0000256" key="3">
    <source>
        <dbReference type="ARBA" id="ARBA00022737"/>
    </source>
</evidence>
<proteinExistence type="predicted"/>
<dbReference type="EMBL" id="BMAT01006432">
    <property type="protein sequence ID" value="GFS12620.1"/>
    <property type="molecule type" value="Genomic_DNA"/>
</dbReference>
<dbReference type="GO" id="GO:0005096">
    <property type="term" value="F:GTPase activator activity"/>
    <property type="evidence" value="ECO:0007669"/>
    <property type="project" value="UniProtKB-KW"/>
</dbReference>
<dbReference type="GO" id="GO:0005829">
    <property type="term" value="C:cytosol"/>
    <property type="evidence" value="ECO:0007669"/>
    <property type="project" value="TreeGrafter"/>
</dbReference>
<dbReference type="PANTHER" id="PTHR24113">
    <property type="entry name" value="RAN GTPASE-ACTIVATING PROTEIN 1"/>
    <property type="match status" value="1"/>
</dbReference>
<evidence type="ECO:0000256" key="1">
    <source>
        <dbReference type="ARBA" id="ARBA00022468"/>
    </source>
</evidence>
<dbReference type="InterPro" id="IPR001611">
    <property type="entry name" value="Leu-rich_rpt"/>
</dbReference>
<dbReference type="SUPFAM" id="SSF52047">
    <property type="entry name" value="RNI-like"/>
    <property type="match status" value="1"/>
</dbReference>
<keyword evidence="1" id="KW-0343">GTPase activation</keyword>
<dbReference type="InterPro" id="IPR032675">
    <property type="entry name" value="LRR_dom_sf"/>
</dbReference>
<keyword evidence="2" id="KW-0433">Leucine-rich repeat</keyword>
<keyword evidence="3" id="KW-0677">Repeat</keyword>
<dbReference type="Pfam" id="PF13516">
    <property type="entry name" value="LRR_6"/>
    <property type="match status" value="1"/>
</dbReference>
<evidence type="ECO:0000313" key="4">
    <source>
        <dbReference type="EMBL" id="GFS12620.1"/>
    </source>
</evidence>
<reference evidence="4 5" key="1">
    <citation type="journal article" date="2021" name="Elife">
        <title>Chloroplast acquisition without the gene transfer in kleptoplastic sea slugs, Plakobranchus ocellatus.</title>
        <authorList>
            <person name="Maeda T."/>
            <person name="Takahashi S."/>
            <person name="Yoshida T."/>
            <person name="Shimamura S."/>
            <person name="Takaki Y."/>
            <person name="Nagai Y."/>
            <person name="Toyoda A."/>
            <person name="Suzuki Y."/>
            <person name="Arimoto A."/>
            <person name="Ishii H."/>
            <person name="Satoh N."/>
            <person name="Nishiyama T."/>
            <person name="Hasebe M."/>
            <person name="Maruyama T."/>
            <person name="Minagawa J."/>
            <person name="Obokata J."/>
            <person name="Shigenobu S."/>
        </authorList>
    </citation>
    <scope>NUCLEOTIDE SEQUENCE [LARGE SCALE GENOMIC DNA]</scope>
</reference>
<dbReference type="InterPro" id="IPR027038">
    <property type="entry name" value="RanGap"/>
</dbReference>